<proteinExistence type="predicted"/>
<dbReference type="STRING" id="90262.A0A1X2I1P0"/>
<dbReference type="OrthoDB" id="2301985at2759"/>
<dbReference type="Proteomes" id="UP000193560">
    <property type="component" value="Unassembled WGS sequence"/>
</dbReference>
<name>A0A1X2I1P0_9FUNG</name>
<evidence type="ECO:0000313" key="2">
    <source>
        <dbReference type="Proteomes" id="UP000193560"/>
    </source>
</evidence>
<evidence type="ECO:0000313" key="1">
    <source>
        <dbReference type="EMBL" id="ORZ07329.1"/>
    </source>
</evidence>
<organism evidence="1 2">
    <name type="scientific">Absidia repens</name>
    <dbReference type="NCBI Taxonomy" id="90262"/>
    <lineage>
        <taxon>Eukaryota</taxon>
        <taxon>Fungi</taxon>
        <taxon>Fungi incertae sedis</taxon>
        <taxon>Mucoromycota</taxon>
        <taxon>Mucoromycotina</taxon>
        <taxon>Mucoromycetes</taxon>
        <taxon>Mucorales</taxon>
        <taxon>Cunninghamellaceae</taxon>
        <taxon>Absidia</taxon>
    </lineage>
</organism>
<comment type="caution">
    <text evidence="1">The sequence shown here is derived from an EMBL/GenBank/DDBJ whole genome shotgun (WGS) entry which is preliminary data.</text>
</comment>
<gene>
    <name evidence="1" type="ORF">BCR42DRAFT_426070</name>
</gene>
<dbReference type="AlphaFoldDB" id="A0A1X2I1P0"/>
<sequence>MEFLCDLIKDWSTRVWVISEYHIAKTKNNLKYWFIALSSDELWRSSFFKFDFTNPAFSSAIKDITYSYLTLIHNPNTPVHLCFHDLIIDQLTTKTFLEMILNSKASKNEDRFYAVLPLSKYKDKVDQVADWKINTMTSVKLKLYEIMDTKDKLLLLFSGGQWRSMKICEGLPTFATSLITGFPIDTLGYPCNFDLTNECTIQLRQDAAHAPPLHYLHLSPAEYYVKRKPYKDQNASALYGLKQIIGSLLQLDACRSTVDIVYINYFPEKIREPSTFEESKKDLNTPDYSIDLIGSFKENKWIVGNGFILSAFGRSVCDYYENSDHDIFFNIY</sequence>
<keyword evidence="2" id="KW-1185">Reference proteome</keyword>
<dbReference type="EMBL" id="MCGE01000035">
    <property type="protein sequence ID" value="ORZ07329.1"/>
    <property type="molecule type" value="Genomic_DNA"/>
</dbReference>
<protein>
    <recommendedName>
        <fullName evidence="3">Heterokaryon incompatibility domain-containing protein</fullName>
    </recommendedName>
</protein>
<evidence type="ECO:0008006" key="3">
    <source>
        <dbReference type="Google" id="ProtNLM"/>
    </source>
</evidence>
<reference evidence="1 2" key="1">
    <citation type="submission" date="2016-07" db="EMBL/GenBank/DDBJ databases">
        <title>Pervasive Adenine N6-methylation of Active Genes in Fungi.</title>
        <authorList>
            <consortium name="DOE Joint Genome Institute"/>
            <person name="Mondo S.J."/>
            <person name="Dannebaum R.O."/>
            <person name="Kuo R.C."/>
            <person name="Labutti K."/>
            <person name="Haridas S."/>
            <person name="Kuo A."/>
            <person name="Salamov A."/>
            <person name="Ahrendt S.R."/>
            <person name="Lipzen A."/>
            <person name="Sullivan W."/>
            <person name="Andreopoulos W.B."/>
            <person name="Clum A."/>
            <person name="Lindquist E."/>
            <person name="Daum C."/>
            <person name="Ramamoorthy G.K."/>
            <person name="Gryganskyi A."/>
            <person name="Culley D."/>
            <person name="Magnuson J.K."/>
            <person name="James T.Y."/>
            <person name="O'Malley M.A."/>
            <person name="Stajich J.E."/>
            <person name="Spatafora J.W."/>
            <person name="Visel A."/>
            <person name="Grigoriev I.V."/>
        </authorList>
    </citation>
    <scope>NUCLEOTIDE SEQUENCE [LARGE SCALE GENOMIC DNA]</scope>
    <source>
        <strain evidence="1 2">NRRL 1336</strain>
    </source>
</reference>
<accession>A0A1X2I1P0</accession>